<dbReference type="InterPro" id="IPR041546">
    <property type="entry name" value="ClpA/ClpB_AAA_lid"/>
</dbReference>
<dbReference type="OrthoDB" id="47330at2759"/>
<dbReference type="GO" id="GO:0005737">
    <property type="term" value="C:cytoplasm"/>
    <property type="evidence" value="ECO:0000318"/>
    <property type="project" value="GO_Central"/>
</dbReference>
<feature type="compositionally biased region" description="Low complexity" evidence="5">
    <location>
        <begin position="981"/>
        <end position="1020"/>
    </location>
</feature>
<feature type="domain" description="AAA+ ATPase" evidence="6">
    <location>
        <begin position="688"/>
        <end position="834"/>
    </location>
</feature>
<dbReference type="InterPro" id="IPR003593">
    <property type="entry name" value="AAA+_ATPase"/>
</dbReference>
<dbReference type="ExpressionAtlas" id="A0A2K3D7B7">
    <property type="expression patterns" value="baseline and differential"/>
</dbReference>
<keyword evidence="4" id="KW-0143">Chaperone</keyword>
<dbReference type="PANTHER" id="PTHR11638:SF18">
    <property type="entry name" value="HEAT SHOCK PROTEIN 104"/>
    <property type="match status" value="1"/>
</dbReference>
<evidence type="ECO:0000313" key="8">
    <source>
        <dbReference type="EMBL" id="PNW76424.1"/>
    </source>
</evidence>
<dbReference type="GO" id="GO:0005524">
    <property type="term" value="F:ATP binding"/>
    <property type="evidence" value="ECO:0007669"/>
    <property type="project" value="UniProtKB-KW"/>
</dbReference>
<dbReference type="InterPro" id="IPR027417">
    <property type="entry name" value="P-loop_NTPase"/>
</dbReference>
<organism evidence="8 9">
    <name type="scientific">Chlamydomonas reinhardtii</name>
    <name type="common">Chlamydomonas smithii</name>
    <dbReference type="NCBI Taxonomy" id="3055"/>
    <lineage>
        <taxon>Eukaryota</taxon>
        <taxon>Viridiplantae</taxon>
        <taxon>Chlorophyta</taxon>
        <taxon>core chlorophytes</taxon>
        <taxon>Chlorophyceae</taxon>
        <taxon>CS clade</taxon>
        <taxon>Chlamydomonadales</taxon>
        <taxon>Chlamydomonadaceae</taxon>
        <taxon>Chlamydomonas</taxon>
    </lineage>
</organism>
<sequence>MDDLQDVTVTTAAQQAAPGVSSVDLVILKFAKFLLWGVSLFAATKLAEWFFQNKLKAATPAAISSSQAAASTAAASGSAAKAEEKQPEFDEAKNKKEVEAVLARAQAQAAKGGEGKLTLEHMVLALAENPRFGEILSCAEGLTEDDLRKAVKKSRVMYNHGEAGMEISEPTPTALSRYGRDLTALARARQLDPLIGRTDELRKLFNVLCRRTKNNPVVLGESGVGKTALVEGLAQRIAAGDCPPALKGAAIIALDLGMLMAGATFPGEFEQRMSAVLKELSDLPKGPPPPLPGAPLLSPPSEPPPSSCILFIDDIHNVTGPNAQQGGGVNDASMLLKPLLARGELRCIGATTPDKFRRFIEKDPALERRFQQLHIAQPTPPEAISILRGLRARYEKHHALRITDAALVAAVELSHRYTADRFLPDKAIDLVDEAAARVKLDLDQRPAVLDRIIRRIGQLEAERKLLRRSATAAAFGGSTRWSWPLDFTDIGVDRRDALRLTELEAELGALRRQRDDMTAAVDVQQSEARELVRVTGELEALHEELEAEEAGRSEAALAEGADRPKTDKERIAADRERTRRREELLAKLQAAQASARLKREAAETASKRGTWASWGGSGGREVTEADVASVISGWTGIPLTKLVASERDSLLKLGDELHRRIIGQEEAVSAVADAIHRSRAGLKDPNGPIASFLFLGPTGVGKTELAKALAAQLFNAEDAMVRLDMSEYMEKHAVSKLIGAPPGYVGFDEGGQLTEAVRRRPYTVVLFDEVEKAHVDVFNLLLQLLDDGRLSDSQGRTVSFKHTIIIMTSNLGSSEIYKATAGRARTQLAATPLAADSNIRDLVMDQVRRHFPPEFLNRVDEFIIFEPLTAVQIRSVVALRLRGLVSRLAEKKVRLVLADSAMDHLAAKGFDPIFGARPVKRAIQRELETPLAQALLRGDFEEDDSIFVCAPAGETELDFRRVRPGEELPCVSDTPHAPTAATAAAATAATATPADSSSSSAPAAPAAPAETNAAAAAAAPNGSGPKASTGKGGGPSLPPRGGKAAARERFDPTRVLSEKHAAGEDITRDGSEANRDDFSLPTSAN</sequence>
<dbReference type="Pfam" id="PF17871">
    <property type="entry name" value="AAA_lid_9"/>
    <property type="match status" value="1"/>
</dbReference>
<dbReference type="Gene3D" id="1.10.8.60">
    <property type="match status" value="1"/>
</dbReference>
<dbReference type="PROSITE" id="PS00871">
    <property type="entry name" value="CLPAB_2"/>
    <property type="match status" value="1"/>
</dbReference>
<dbReference type="GO" id="GO:0034605">
    <property type="term" value="P:cellular response to heat"/>
    <property type="evidence" value="ECO:0000318"/>
    <property type="project" value="GO_Central"/>
</dbReference>
<dbReference type="PRINTS" id="PR00300">
    <property type="entry name" value="CLPPROTEASEA"/>
</dbReference>
<evidence type="ECO:0000256" key="3">
    <source>
        <dbReference type="ARBA" id="ARBA00022840"/>
    </source>
</evidence>
<feature type="compositionally biased region" description="Pro residues" evidence="5">
    <location>
        <begin position="285"/>
        <end position="304"/>
    </location>
</feature>
<dbReference type="SUPFAM" id="SSF52540">
    <property type="entry name" value="P-loop containing nucleoside triphosphate hydrolases"/>
    <property type="match status" value="2"/>
</dbReference>
<dbReference type="RefSeq" id="XP_042919326.1">
    <property type="nucleotide sequence ID" value="XM_043067325.1"/>
</dbReference>
<dbReference type="Pfam" id="PF10431">
    <property type="entry name" value="ClpB_D2-small"/>
    <property type="match status" value="1"/>
</dbReference>
<dbReference type="Proteomes" id="UP000006906">
    <property type="component" value="Chromosome 11"/>
</dbReference>
<dbReference type="Pfam" id="PF00004">
    <property type="entry name" value="AAA"/>
    <property type="match status" value="1"/>
</dbReference>
<feature type="domain" description="AAA+ ATPase" evidence="6">
    <location>
        <begin position="212"/>
        <end position="379"/>
    </location>
</feature>
<dbReference type="InterPro" id="IPR028299">
    <property type="entry name" value="ClpA/B_CS2"/>
</dbReference>
<accession>A0A2K3D7B7</accession>
<keyword evidence="1" id="KW-0677">Repeat</keyword>
<evidence type="ECO:0000256" key="2">
    <source>
        <dbReference type="ARBA" id="ARBA00022741"/>
    </source>
</evidence>
<feature type="domain" description="Clp ATPase C-terminal" evidence="7">
    <location>
        <begin position="868"/>
        <end position="959"/>
    </location>
</feature>
<dbReference type="Gene3D" id="3.40.50.300">
    <property type="entry name" value="P-loop containing nucleotide triphosphate hydrolases"/>
    <property type="match status" value="3"/>
</dbReference>
<dbReference type="InterPro" id="IPR019489">
    <property type="entry name" value="Clp_ATPase_C"/>
</dbReference>
<evidence type="ECO:0000256" key="4">
    <source>
        <dbReference type="ARBA" id="ARBA00023186"/>
    </source>
</evidence>
<reference evidence="8 9" key="1">
    <citation type="journal article" date="2007" name="Science">
        <title>The Chlamydomonas genome reveals the evolution of key animal and plant functions.</title>
        <authorList>
            <person name="Merchant S.S."/>
            <person name="Prochnik S.E."/>
            <person name="Vallon O."/>
            <person name="Harris E.H."/>
            <person name="Karpowicz S.J."/>
            <person name="Witman G.B."/>
            <person name="Terry A."/>
            <person name="Salamov A."/>
            <person name="Fritz-Laylin L.K."/>
            <person name="Marechal-Drouard L."/>
            <person name="Marshall W.F."/>
            <person name="Qu L.H."/>
            <person name="Nelson D.R."/>
            <person name="Sanderfoot A.A."/>
            <person name="Spalding M.H."/>
            <person name="Kapitonov V.V."/>
            <person name="Ren Q."/>
            <person name="Ferris P."/>
            <person name="Lindquist E."/>
            <person name="Shapiro H."/>
            <person name="Lucas S.M."/>
            <person name="Grimwood J."/>
            <person name="Schmutz J."/>
            <person name="Cardol P."/>
            <person name="Cerutti H."/>
            <person name="Chanfreau G."/>
            <person name="Chen C.L."/>
            <person name="Cognat V."/>
            <person name="Croft M.T."/>
            <person name="Dent R."/>
            <person name="Dutcher S."/>
            <person name="Fernandez E."/>
            <person name="Fukuzawa H."/>
            <person name="Gonzalez-Ballester D."/>
            <person name="Gonzalez-Halphen D."/>
            <person name="Hallmann A."/>
            <person name="Hanikenne M."/>
            <person name="Hippler M."/>
            <person name="Inwood W."/>
            <person name="Jabbari K."/>
            <person name="Kalanon M."/>
            <person name="Kuras R."/>
            <person name="Lefebvre P.A."/>
            <person name="Lemaire S.D."/>
            <person name="Lobanov A.V."/>
            <person name="Lohr M."/>
            <person name="Manuell A."/>
            <person name="Meier I."/>
            <person name="Mets L."/>
            <person name="Mittag M."/>
            <person name="Mittelmeier T."/>
            <person name="Moroney J.V."/>
            <person name="Moseley J."/>
            <person name="Napoli C."/>
            <person name="Nedelcu A.M."/>
            <person name="Niyogi K."/>
            <person name="Novoselov S.V."/>
            <person name="Paulsen I.T."/>
            <person name="Pazour G."/>
            <person name="Purton S."/>
            <person name="Ral J.P."/>
            <person name="Riano-Pachon D.M."/>
            <person name="Riekhof W."/>
            <person name="Rymarquis L."/>
            <person name="Schroda M."/>
            <person name="Stern D."/>
            <person name="Umen J."/>
            <person name="Willows R."/>
            <person name="Wilson N."/>
            <person name="Zimmer S.L."/>
            <person name="Allmer J."/>
            <person name="Balk J."/>
            <person name="Bisova K."/>
            <person name="Chen C.J."/>
            <person name="Elias M."/>
            <person name="Gendler K."/>
            <person name="Hauser C."/>
            <person name="Lamb M.R."/>
            <person name="Ledford H."/>
            <person name="Long J.C."/>
            <person name="Minagawa J."/>
            <person name="Page M.D."/>
            <person name="Pan J."/>
            <person name="Pootakham W."/>
            <person name="Roje S."/>
            <person name="Rose A."/>
            <person name="Stahlberg E."/>
            <person name="Terauchi A.M."/>
            <person name="Yang P."/>
            <person name="Ball S."/>
            <person name="Bowler C."/>
            <person name="Dieckmann C.L."/>
            <person name="Gladyshev V.N."/>
            <person name="Green P."/>
            <person name="Jorgensen R."/>
            <person name="Mayfield S."/>
            <person name="Mueller-Roeber B."/>
            <person name="Rajamani S."/>
            <person name="Sayre R.T."/>
            <person name="Brokstein P."/>
            <person name="Dubchak I."/>
            <person name="Goodstein D."/>
            <person name="Hornick L."/>
            <person name="Huang Y.W."/>
            <person name="Jhaveri J."/>
            <person name="Luo Y."/>
            <person name="Martinez D."/>
            <person name="Ngau W.C."/>
            <person name="Otillar B."/>
            <person name="Poliakov A."/>
            <person name="Porter A."/>
            <person name="Szajkowski L."/>
            <person name="Werner G."/>
            <person name="Zhou K."/>
            <person name="Grigoriev I.V."/>
            <person name="Rokhsar D.S."/>
            <person name="Grossman A.R."/>
        </authorList>
    </citation>
    <scope>NUCLEOTIDE SEQUENCE [LARGE SCALE GENOMIC DNA]</scope>
    <source>
        <strain evidence="9">CC-503</strain>
    </source>
</reference>
<proteinExistence type="predicted"/>
<name>A0A2K3D7B7_CHLRE</name>
<dbReference type="KEGG" id="cre:CHLRE_11g467575v5"/>
<dbReference type="InParanoid" id="A0A2K3D7B7"/>
<evidence type="ECO:0000259" key="7">
    <source>
        <dbReference type="SMART" id="SM01086"/>
    </source>
</evidence>
<evidence type="ECO:0000313" key="9">
    <source>
        <dbReference type="Proteomes" id="UP000006906"/>
    </source>
</evidence>
<dbReference type="Pfam" id="PF07724">
    <property type="entry name" value="AAA_2"/>
    <property type="match status" value="1"/>
</dbReference>
<dbReference type="FunFam" id="3.40.50.300:FF:000025">
    <property type="entry name" value="ATP-dependent Clp protease subunit"/>
    <property type="match status" value="1"/>
</dbReference>
<evidence type="ECO:0000256" key="1">
    <source>
        <dbReference type="ARBA" id="ARBA00022737"/>
    </source>
</evidence>
<dbReference type="InterPro" id="IPR036628">
    <property type="entry name" value="Clp_N_dom_sf"/>
</dbReference>
<dbReference type="InterPro" id="IPR050130">
    <property type="entry name" value="ClpA_ClpB"/>
</dbReference>
<evidence type="ECO:0008006" key="10">
    <source>
        <dbReference type="Google" id="ProtNLM"/>
    </source>
</evidence>
<evidence type="ECO:0000259" key="6">
    <source>
        <dbReference type="SMART" id="SM00382"/>
    </source>
</evidence>
<gene>
    <name evidence="8" type="ORF">CHLRE_11g467575v5</name>
</gene>
<dbReference type="PANTHER" id="PTHR11638">
    <property type="entry name" value="ATP-DEPENDENT CLP PROTEASE"/>
    <property type="match status" value="1"/>
</dbReference>
<dbReference type="InterPro" id="IPR003959">
    <property type="entry name" value="ATPase_AAA_core"/>
</dbReference>
<dbReference type="STRING" id="3055.A0A2K3D7B7"/>
<keyword evidence="2" id="KW-0547">Nucleotide-binding</keyword>
<dbReference type="Gramene" id="PNW76424">
    <property type="protein sequence ID" value="PNW76424"/>
    <property type="gene ID" value="CHLRE_11g467575v5"/>
</dbReference>
<protein>
    <recommendedName>
        <fullName evidence="10">Clp R domain-containing protein</fullName>
    </recommendedName>
</protein>
<dbReference type="SMART" id="SM00382">
    <property type="entry name" value="AAA"/>
    <property type="match status" value="2"/>
</dbReference>
<dbReference type="CDD" id="cd00009">
    <property type="entry name" value="AAA"/>
    <property type="match status" value="1"/>
</dbReference>
<dbReference type="GeneID" id="5726940"/>
<dbReference type="InterPro" id="IPR001270">
    <property type="entry name" value="ClpA/B"/>
</dbReference>
<feature type="region of interest" description="Disordered" evidence="5">
    <location>
        <begin position="981"/>
        <end position="1085"/>
    </location>
</feature>
<feature type="compositionally biased region" description="Basic and acidic residues" evidence="5">
    <location>
        <begin position="1045"/>
        <end position="1078"/>
    </location>
</feature>
<feature type="region of interest" description="Disordered" evidence="5">
    <location>
        <begin position="545"/>
        <end position="568"/>
    </location>
</feature>
<dbReference type="AlphaFoldDB" id="A0A2K3D7B7"/>
<evidence type="ECO:0000256" key="5">
    <source>
        <dbReference type="SAM" id="MobiDB-lite"/>
    </source>
</evidence>
<keyword evidence="9" id="KW-1185">Reference proteome</keyword>
<dbReference type="EMBL" id="CM008972">
    <property type="protein sequence ID" value="PNW76424.1"/>
    <property type="molecule type" value="Genomic_DNA"/>
</dbReference>
<dbReference type="Gene3D" id="1.10.1780.10">
    <property type="entry name" value="Clp, N-terminal domain"/>
    <property type="match status" value="1"/>
</dbReference>
<dbReference type="CDD" id="cd19499">
    <property type="entry name" value="RecA-like_ClpB_Hsp104-like"/>
    <property type="match status" value="1"/>
</dbReference>
<keyword evidence="3" id="KW-0067">ATP-binding</keyword>
<feature type="region of interest" description="Disordered" evidence="5">
    <location>
        <begin position="281"/>
        <end position="304"/>
    </location>
</feature>
<dbReference type="GO" id="GO:0016887">
    <property type="term" value="F:ATP hydrolysis activity"/>
    <property type="evidence" value="ECO:0000318"/>
    <property type="project" value="GO_Central"/>
</dbReference>
<dbReference type="SMART" id="SM01086">
    <property type="entry name" value="ClpB_D2-small"/>
    <property type="match status" value="1"/>
</dbReference>